<evidence type="ECO:0000313" key="12">
    <source>
        <dbReference type="EMBL" id="KIN98854.1"/>
    </source>
</evidence>
<dbReference type="InterPro" id="IPR000481">
    <property type="entry name" value="GPCR_Pheromne_B_alpha_rcpt"/>
</dbReference>
<evidence type="ECO:0000256" key="8">
    <source>
        <dbReference type="ARBA" id="ARBA00023170"/>
    </source>
</evidence>
<keyword evidence="6" id="KW-0297">G-protein coupled receptor</keyword>
<name>A0A0C3NCM8_PISTI</name>
<feature type="transmembrane region" description="Helical" evidence="11">
    <location>
        <begin position="112"/>
        <end position="133"/>
    </location>
</feature>
<dbReference type="PANTHER" id="PTHR28097:SF1">
    <property type="entry name" value="PHEROMONE A FACTOR RECEPTOR"/>
    <property type="match status" value="1"/>
</dbReference>
<dbReference type="EMBL" id="KN832011">
    <property type="protein sequence ID" value="KIN98854.1"/>
    <property type="molecule type" value="Genomic_DNA"/>
</dbReference>
<dbReference type="CDD" id="cd14966">
    <property type="entry name" value="7tmD_STE3"/>
    <property type="match status" value="1"/>
</dbReference>
<gene>
    <name evidence="12" type="ORF">M404DRAFT_156623</name>
</gene>
<evidence type="ECO:0000256" key="9">
    <source>
        <dbReference type="ARBA" id="ARBA00023224"/>
    </source>
</evidence>
<evidence type="ECO:0000256" key="1">
    <source>
        <dbReference type="ARBA" id="ARBA00004141"/>
    </source>
</evidence>
<feature type="transmembrane region" description="Helical" evidence="11">
    <location>
        <begin position="273"/>
        <end position="290"/>
    </location>
</feature>
<evidence type="ECO:0000256" key="11">
    <source>
        <dbReference type="SAM" id="Phobius"/>
    </source>
</evidence>
<keyword evidence="5 11" id="KW-1133">Transmembrane helix</keyword>
<dbReference type="HOGENOM" id="CLU_027592_0_1_1"/>
<evidence type="ECO:0000256" key="5">
    <source>
        <dbReference type="ARBA" id="ARBA00022989"/>
    </source>
</evidence>
<protein>
    <submittedName>
        <fullName evidence="12">Uncharacterized protein</fullName>
    </submittedName>
</protein>
<keyword evidence="9" id="KW-0807">Transducer</keyword>
<feature type="transmembrane region" description="Helical" evidence="11">
    <location>
        <begin position="204"/>
        <end position="227"/>
    </location>
</feature>
<dbReference type="PRINTS" id="PR00899">
    <property type="entry name" value="GPCRSTE3"/>
</dbReference>
<dbReference type="InterPro" id="IPR001499">
    <property type="entry name" value="GPCR_STE3"/>
</dbReference>
<dbReference type="Proteomes" id="UP000054217">
    <property type="component" value="Unassembled WGS sequence"/>
</dbReference>
<feature type="region of interest" description="Disordered" evidence="10">
    <location>
        <begin position="364"/>
        <end position="391"/>
    </location>
</feature>
<accession>A0A0C3NCM8</accession>
<evidence type="ECO:0000256" key="10">
    <source>
        <dbReference type="SAM" id="MobiDB-lite"/>
    </source>
</evidence>
<dbReference type="AlphaFoldDB" id="A0A0C3NCM8"/>
<sequence>MGAPNWFFSACAFIGFVLCTIPLPWHLEAWNTGTCLYMIWVALGCLIQFINSVVWNSSVIDKAPVWCDITSKFMIGCAVALPAASLCINRRLYYIVSVDSVTRTRAEKRRDVLVDLSIGLGIPILEMILHYIVQGHRFNIFEEIGCYPTTYNTPPAYALVFCWPVAIGVVSAVYCICTIRELALRRAQFKELLSANRNMSSSRYFRLMGLAGIEVLGTIPIGAYTIYLNVTVEPIQPWISWANTHYDFSRVAQYPSVVWQAESSMAVSLQMSRWLYVACAFVFFGFFGFADEARRNYRLAYTSIAKKVGISTGMLSSGTWGTGYQDMSYNGRSGMPVFITQRTDTKRDSLASFSTNLSIGDYGNTMRSSDDKKPPYSATTSGGSISKESLPPTTAAATALGTADVPADFNDITLPSFPESILDLDAPPRHIPDAPSSLRTSLDV</sequence>
<keyword evidence="7 11" id="KW-0472">Membrane</keyword>
<dbReference type="FunCoup" id="A0A0C3NCM8">
    <property type="interactions" value="91"/>
</dbReference>
<keyword evidence="3" id="KW-0589">Pheromone response</keyword>
<organism evidence="12 13">
    <name type="scientific">Pisolithus tinctorius Marx 270</name>
    <dbReference type="NCBI Taxonomy" id="870435"/>
    <lineage>
        <taxon>Eukaryota</taxon>
        <taxon>Fungi</taxon>
        <taxon>Dikarya</taxon>
        <taxon>Basidiomycota</taxon>
        <taxon>Agaricomycotina</taxon>
        <taxon>Agaricomycetes</taxon>
        <taxon>Agaricomycetidae</taxon>
        <taxon>Boletales</taxon>
        <taxon>Sclerodermatineae</taxon>
        <taxon>Pisolithaceae</taxon>
        <taxon>Pisolithus</taxon>
    </lineage>
</organism>
<dbReference type="GO" id="GO:0000750">
    <property type="term" value="P:pheromone-dependent signal transduction involved in conjugation with cellular fusion"/>
    <property type="evidence" value="ECO:0007669"/>
    <property type="project" value="TreeGrafter"/>
</dbReference>
<dbReference type="InParanoid" id="A0A0C3NCM8"/>
<evidence type="ECO:0000256" key="7">
    <source>
        <dbReference type="ARBA" id="ARBA00023136"/>
    </source>
</evidence>
<evidence type="ECO:0000256" key="6">
    <source>
        <dbReference type="ARBA" id="ARBA00023040"/>
    </source>
</evidence>
<feature type="compositionally biased region" description="Polar residues" evidence="10">
    <location>
        <begin position="377"/>
        <end position="387"/>
    </location>
</feature>
<feature type="transmembrane region" description="Helical" evidence="11">
    <location>
        <begin position="157"/>
        <end position="183"/>
    </location>
</feature>
<comment type="similarity">
    <text evidence="2">Belongs to the G-protein coupled receptor 4 family.</text>
</comment>
<evidence type="ECO:0000256" key="4">
    <source>
        <dbReference type="ARBA" id="ARBA00022692"/>
    </source>
</evidence>
<feature type="transmembrane region" description="Helical" evidence="11">
    <location>
        <begin position="6"/>
        <end position="23"/>
    </location>
</feature>
<dbReference type="OrthoDB" id="2874149at2759"/>
<evidence type="ECO:0000313" key="13">
    <source>
        <dbReference type="Proteomes" id="UP000054217"/>
    </source>
</evidence>
<feature type="transmembrane region" description="Helical" evidence="11">
    <location>
        <begin position="35"/>
        <end position="53"/>
    </location>
</feature>
<dbReference type="PANTHER" id="PTHR28097">
    <property type="entry name" value="PHEROMONE A FACTOR RECEPTOR"/>
    <property type="match status" value="1"/>
</dbReference>
<dbReference type="PRINTS" id="PR00901">
    <property type="entry name" value="PHEROMONEBAR"/>
</dbReference>
<feature type="region of interest" description="Disordered" evidence="10">
    <location>
        <begin position="418"/>
        <end position="444"/>
    </location>
</feature>
<dbReference type="GO" id="GO:0005886">
    <property type="term" value="C:plasma membrane"/>
    <property type="evidence" value="ECO:0007669"/>
    <property type="project" value="TreeGrafter"/>
</dbReference>
<keyword evidence="13" id="KW-1185">Reference proteome</keyword>
<dbReference type="GO" id="GO:0004934">
    <property type="term" value="F:mating-type alpha-factor pheromone receptor activity"/>
    <property type="evidence" value="ECO:0007669"/>
    <property type="project" value="InterPro"/>
</dbReference>
<keyword evidence="4 11" id="KW-0812">Transmembrane</keyword>
<evidence type="ECO:0000256" key="3">
    <source>
        <dbReference type="ARBA" id="ARBA00022507"/>
    </source>
</evidence>
<dbReference type="STRING" id="870435.A0A0C3NCM8"/>
<proteinExistence type="inferred from homology"/>
<reference evidence="12 13" key="1">
    <citation type="submission" date="2014-04" db="EMBL/GenBank/DDBJ databases">
        <authorList>
            <consortium name="DOE Joint Genome Institute"/>
            <person name="Kuo A."/>
            <person name="Kohler A."/>
            <person name="Costa M.D."/>
            <person name="Nagy L.G."/>
            <person name="Floudas D."/>
            <person name="Copeland A."/>
            <person name="Barry K.W."/>
            <person name="Cichocki N."/>
            <person name="Veneault-Fourrey C."/>
            <person name="LaButti K."/>
            <person name="Lindquist E.A."/>
            <person name="Lipzen A."/>
            <person name="Lundell T."/>
            <person name="Morin E."/>
            <person name="Murat C."/>
            <person name="Sun H."/>
            <person name="Tunlid A."/>
            <person name="Henrissat B."/>
            <person name="Grigoriev I.V."/>
            <person name="Hibbett D.S."/>
            <person name="Martin F."/>
            <person name="Nordberg H.P."/>
            <person name="Cantor M.N."/>
            <person name="Hua S.X."/>
        </authorList>
    </citation>
    <scope>NUCLEOTIDE SEQUENCE [LARGE SCALE GENOMIC DNA]</scope>
    <source>
        <strain evidence="12 13">Marx 270</strain>
    </source>
</reference>
<reference evidence="13" key="2">
    <citation type="submission" date="2015-01" db="EMBL/GenBank/DDBJ databases">
        <title>Evolutionary Origins and Diversification of the Mycorrhizal Mutualists.</title>
        <authorList>
            <consortium name="DOE Joint Genome Institute"/>
            <consortium name="Mycorrhizal Genomics Consortium"/>
            <person name="Kohler A."/>
            <person name="Kuo A."/>
            <person name="Nagy L.G."/>
            <person name="Floudas D."/>
            <person name="Copeland A."/>
            <person name="Barry K.W."/>
            <person name="Cichocki N."/>
            <person name="Veneault-Fourrey C."/>
            <person name="LaButti K."/>
            <person name="Lindquist E.A."/>
            <person name="Lipzen A."/>
            <person name="Lundell T."/>
            <person name="Morin E."/>
            <person name="Murat C."/>
            <person name="Riley R."/>
            <person name="Ohm R."/>
            <person name="Sun H."/>
            <person name="Tunlid A."/>
            <person name="Henrissat B."/>
            <person name="Grigoriev I.V."/>
            <person name="Hibbett D.S."/>
            <person name="Martin F."/>
        </authorList>
    </citation>
    <scope>NUCLEOTIDE SEQUENCE [LARGE SCALE GENOMIC DNA]</scope>
    <source>
        <strain evidence="13">Marx 270</strain>
    </source>
</reference>
<dbReference type="Pfam" id="PF02076">
    <property type="entry name" value="STE3"/>
    <property type="match status" value="1"/>
</dbReference>
<keyword evidence="8" id="KW-0675">Receptor</keyword>
<comment type="subcellular location">
    <subcellularLocation>
        <location evidence="1">Membrane</location>
        <topology evidence="1">Multi-pass membrane protein</topology>
    </subcellularLocation>
</comment>
<evidence type="ECO:0000256" key="2">
    <source>
        <dbReference type="ARBA" id="ARBA00011085"/>
    </source>
</evidence>